<dbReference type="SUPFAM" id="SSF55781">
    <property type="entry name" value="GAF domain-like"/>
    <property type="match status" value="1"/>
</dbReference>
<reference evidence="5 6" key="1">
    <citation type="submission" date="2023-06" db="EMBL/GenBank/DDBJ databases">
        <authorList>
            <person name="Yushchuk O."/>
            <person name="Binda E."/>
            <person name="Ruckert-Reed C."/>
            <person name="Fedorenko V."/>
            <person name="Kalinowski J."/>
            <person name="Marinelli F."/>
        </authorList>
    </citation>
    <scope>NUCLEOTIDE SEQUENCE [LARGE SCALE GENOMIC DNA]</scope>
    <source>
        <strain evidence="5 6">NRRL 3884</strain>
    </source>
</reference>
<evidence type="ECO:0000256" key="2">
    <source>
        <dbReference type="ARBA" id="ARBA00023163"/>
    </source>
</evidence>
<dbReference type="Proteomes" id="UP001240150">
    <property type="component" value="Chromosome"/>
</dbReference>
<organism evidence="5 6">
    <name type="scientific">Actinoplanes oblitus</name>
    <dbReference type="NCBI Taxonomy" id="3040509"/>
    <lineage>
        <taxon>Bacteria</taxon>
        <taxon>Bacillati</taxon>
        <taxon>Actinomycetota</taxon>
        <taxon>Actinomycetes</taxon>
        <taxon>Micromonosporales</taxon>
        <taxon>Micromonosporaceae</taxon>
        <taxon>Actinoplanes</taxon>
    </lineage>
</organism>
<evidence type="ECO:0000259" key="3">
    <source>
        <dbReference type="PROSITE" id="PS50801"/>
    </source>
</evidence>
<dbReference type="InterPro" id="IPR029016">
    <property type="entry name" value="GAF-like_dom_sf"/>
</dbReference>
<gene>
    <name evidence="5" type="ORF">ACTOB_004508</name>
</gene>
<dbReference type="InterPro" id="IPR036388">
    <property type="entry name" value="WH-like_DNA-bd_sf"/>
</dbReference>
<dbReference type="Gene3D" id="3.30.450.40">
    <property type="match status" value="1"/>
</dbReference>
<evidence type="ECO:0000313" key="5">
    <source>
        <dbReference type="EMBL" id="WIM92564.1"/>
    </source>
</evidence>
<evidence type="ECO:0000313" key="6">
    <source>
        <dbReference type="Proteomes" id="UP001240150"/>
    </source>
</evidence>
<keyword evidence="2" id="KW-0804">Transcription</keyword>
<dbReference type="RefSeq" id="WP_284913770.1">
    <property type="nucleotide sequence ID" value="NZ_CP126980.1"/>
</dbReference>
<dbReference type="InterPro" id="IPR005561">
    <property type="entry name" value="ANTAR"/>
</dbReference>
<keyword evidence="1" id="KW-0805">Transcription regulation</keyword>
<dbReference type="InterPro" id="IPR002645">
    <property type="entry name" value="STAS_dom"/>
</dbReference>
<dbReference type="SUPFAM" id="SSF52091">
    <property type="entry name" value="SpoIIaa-like"/>
    <property type="match status" value="1"/>
</dbReference>
<name>A0ABY8W846_9ACTN</name>
<dbReference type="Pfam" id="PF01740">
    <property type="entry name" value="STAS"/>
    <property type="match status" value="1"/>
</dbReference>
<dbReference type="EMBL" id="CP126980">
    <property type="protein sequence ID" value="WIM92564.1"/>
    <property type="molecule type" value="Genomic_DNA"/>
</dbReference>
<proteinExistence type="predicted"/>
<dbReference type="Pfam" id="PF13185">
    <property type="entry name" value="GAF_2"/>
    <property type="match status" value="1"/>
</dbReference>
<evidence type="ECO:0000256" key="1">
    <source>
        <dbReference type="ARBA" id="ARBA00023015"/>
    </source>
</evidence>
<keyword evidence="6" id="KW-1185">Reference proteome</keyword>
<dbReference type="PROSITE" id="PS50801">
    <property type="entry name" value="STAS"/>
    <property type="match status" value="1"/>
</dbReference>
<dbReference type="SMART" id="SM01012">
    <property type="entry name" value="ANTAR"/>
    <property type="match status" value="1"/>
</dbReference>
<dbReference type="Gene3D" id="3.30.750.24">
    <property type="entry name" value="STAS domain"/>
    <property type="match status" value="1"/>
</dbReference>
<sequence>MSDSEPTAASSDDVRDSLAGAVVSLAETPDDEPAVDALLVEIATSAAETIAGVFYASITAWRGAGYTTVAASSDLARAVDDAQHAEQAGPCVQAARTGQPVGVPEIAATMAWPGFYRQATELGLRTSVSVPLFAGGGIPVGVLNLYGREPSALAGLLAGVHAVFAAEQVPESGLEACDDAGARQLLVGLGRALQVRVTIQRALGALMAWDGGDAAEARRMLRERAAARNATLSTTATEVLATVMPVPGAGVHVTTRPPIGATMVVALNGELAAPLAIDVPTRLTALLDEPVTTLELDLTGLRFCDLTGLRVLLDLREHATVTGRTVSVVAASGVVRMLMQITDTASLLGYPPASPGVNGVPG</sequence>
<dbReference type="Gene3D" id="1.10.10.10">
    <property type="entry name" value="Winged helix-like DNA-binding domain superfamily/Winged helix DNA-binding domain"/>
    <property type="match status" value="1"/>
</dbReference>
<protein>
    <submittedName>
        <fullName evidence="5">GAF domain-containing protein</fullName>
    </submittedName>
</protein>
<dbReference type="Pfam" id="PF03861">
    <property type="entry name" value="ANTAR"/>
    <property type="match status" value="1"/>
</dbReference>
<evidence type="ECO:0000259" key="4">
    <source>
        <dbReference type="PROSITE" id="PS50921"/>
    </source>
</evidence>
<dbReference type="PROSITE" id="PS50921">
    <property type="entry name" value="ANTAR"/>
    <property type="match status" value="1"/>
</dbReference>
<feature type="domain" description="STAS" evidence="3">
    <location>
        <begin position="263"/>
        <end position="342"/>
    </location>
</feature>
<dbReference type="InterPro" id="IPR036513">
    <property type="entry name" value="STAS_dom_sf"/>
</dbReference>
<feature type="domain" description="ANTAR" evidence="4">
    <location>
        <begin position="179"/>
        <end position="240"/>
    </location>
</feature>
<accession>A0ABY8W846</accession>
<dbReference type="CDD" id="cd07043">
    <property type="entry name" value="STAS_anti-anti-sigma_factors"/>
    <property type="match status" value="1"/>
</dbReference>
<dbReference type="InterPro" id="IPR003018">
    <property type="entry name" value="GAF"/>
</dbReference>